<keyword evidence="8 11" id="KW-0378">Hydrolase</keyword>
<comment type="function">
    <text evidence="11">Required for correct processing of both the 5' and 3' ends of 5S rRNA precursor. Cleaves both sides of a double-stranded region yielding mature 5S rRNA in one step.</text>
</comment>
<evidence type="ECO:0000256" key="10">
    <source>
        <dbReference type="ARBA" id="ARBA00022884"/>
    </source>
</evidence>
<evidence type="ECO:0000256" key="9">
    <source>
        <dbReference type="ARBA" id="ARBA00022842"/>
    </source>
</evidence>
<keyword evidence="3 11" id="KW-0698">rRNA processing</keyword>
<dbReference type="SUPFAM" id="SSF110455">
    <property type="entry name" value="Toprim domain"/>
    <property type="match status" value="1"/>
</dbReference>
<dbReference type="EC" id="3.1.26.8" evidence="11 12"/>
<dbReference type="EMBL" id="JAXOGL010000005">
    <property type="protein sequence ID" value="MDZ5597488.1"/>
    <property type="molecule type" value="Genomic_DNA"/>
</dbReference>
<evidence type="ECO:0000256" key="2">
    <source>
        <dbReference type="ARBA" id="ARBA00022517"/>
    </source>
</evidence>
<dbReference type="GO" id="GO:0006364">
    <property type="term" value="P:rRNA processing"/>
    <property type="evidence" value="ECO:0007669"/>
    <property type="project" value="UniProtKB-UniRule"/>
</dbReference>
<dbReference type="NCBIfam" id="TIGR00334">
    <property type="entry name" value="5S_RNA_mat_M5"/>
    <property type="match status" value="1"/>
</dbReference>
<evidence type="ECO:0000256" key="5">
    <source>
        <dbReference type="ARBA" id="ARBA00022723"/>
    </source>
</evidence>
<reference evidence="15" key="4">
    <citation type="submission" date="2023-12" db="EMBL/GenBank/DDBJ databases">
        <title>Molecular genomic analyses of Enterococcus cecorum from sepsis oubreaks in broilers.</title>
        <authorList>
            <person name="Rhoads D."/>
            <person name="Alrubaye A."/>
        </authorList>
    </citation>
    <scope>NUCLEOTIDE SEQUENCE</scope>
    <source>
        <strain evidence="15">1755</strain>
    </source>
</reference>
<dbReference type="PANTHER" id="PTHR39156">
    <property type="entry name" value="RIBONUCLEASE M5"/>
    <property type="match status" value="1"/>
</dbReference>
<evidence type="ECO:0000256" key="12">
    <source>
        <dbReference type="NCBIfam" id="TIGR00334"/>
    </source>
</evidence>
<keyword evidence="7 11" id="KW-0255">Endonuclease</keyword>
<comment type="similarity">
    <text evidence="11">Belongs to the ribonuclease M5 family.</text>
</comment>
<evidence type="ECO:0000313" key="15">
    <source>
        <dbReference type="EMBL" id="MDZ5597488.1"/>
    </source>
</evidence>
<dbReference type="EMBL" id="NFLC01000008">
    <property type="protein sequence ID" value="OUQ10625.1"/>
    <property type="molecule type" value="Genomic_DNA"/>
</dbReference>
<dbReference type="AlphaFoldDB" id="A0A0H2PWD5"/>
<organism evidence="16 17">
    <name type="scientific">Enterococcus cecorum</name>
    <dbReference type="NCBI Taxonomy" id="44008"/>
    <lineage>
        <taxon>Bacteria</taxon>
        <taxon>Bacillati</taxon>
        <taxon>Bacillota</taxon>
        <taxon>Bacilli</taxon>
        <taxon>Lactobacillales</taxon>
        <taxon>Enterococcaceae</taxon>
        <taxon>Enterococcus</taxon>
    </lineage>
</organism>
<dbReference type="FunFam" id="3.40.1360.10:FF:000006">
    <property type="entry name" value="Ribonuclease M5"/>
    <property type="match status" value="1"/>
</dbReference>
<dbReference type="PANTHER" id="PTHR39156:SF2">
    <property type="entry name" value="DNA PRIMASE (BACTERIAL TYPE) AND SMALL PRIMASE-LIKE PROTEINS"/>
    <property type="match status" value="1"/>
</dbReference>
<dbReference type="Pfam" id="PF13331">
    <property type="entry name" value="DUF4093"/>
    <property type="match status" value="1"/>
</dbReference>
<evidence type="ECO:0000313" key="16">
    <source>
        <dbReference type="EMBL" id="OUQ10625.1"/>
    </source>
</evidence>
<evidence type="ECO:0000313" key="17">
    <source>
        <dbReference type="Proteomes" id="UP000196074"/>
    </source>
</evidence>
<evidence type="ECO:0000256" key="1">
    <source>
        <dbReference type="ARBA" id="ARBA00022490"/>
    </source>
</evidence>
<dbReference type="InterPro" id="IPR004466">
    <property type="entry name" value="RNase_M5"/>
</dbReference>
<dbReference type="InterPro" id="IPR006171">
    <property type="entry name" value="TOPRIM_dom"/>
</dbReference>
<dbReference type="InterPro" id="IPR034141">
    <property type="entry name" value="TOPRIM_RNase_M5-like"/>
</dbReference>
<evidence type="ECO:0000256" key="6">
    <source>
        <dbReference type="ARBA" id="ARBA00022730"/>
    </source>
</evidence>
<keyword evidence="1 11" id="KW-0963">Cytoplasm</keyword>
<keyword evidence="4 11" id="KW-0540">Nuclease</keyword>
<dbReference type="Proteomes" id="UP001290582">
    <property type="component" value="Unassembled WGS sequence"/>
</dbReference>
<dbReference type="SMART" id="SM00493">
    <property type="entry name" value="TOPRIM"/>
    <property type="match status" value="1"/>
</dbReference>
<name>A0A0H2PWD5_9ENTE</name>
<dbReference type="GeneID" id="60870977"/>
<comment type="catalytic activity">
    <reaction evidence="11">
        <text>Endonucleolytic cleavage of RNA, removing 21 and 42 nucleotides, respectively, from the 5'- and 3'-termini of a 5S-rRNA precursor.</text>
        <dbReference type="EC" id="3.1.26.8"/>
    </reaction>
</comment>
<dbReference type="Proteomes" id="UP001255696">
    <property type="component" value="Unassembled WGS sequence"/>
</dbReference>
<keyword evidence="5" id="KW-0479">Metal-binding</keyword>
<sequence>MTDKIKIQEVVVVEGKDDTRRLREFFDVDTIETIGSAIDEKILEQIKKAQALRGVIVLTDPDFSGEQIRKKIMQAVPECKHAFITKDQGKSRHAHESLGVEHADKASLLAALKQVMTPQSSVQTYITKETLLELGLLGGQKAKFLRQQIGERLSIGYTNGKQLAKRLAMFAIDEQTLRETIKKVEEECEK</sequence>
<reference evidence="14" key="3">
    <citation type="submission" date="2023-03" db="EMBL/GenBank/DDBJ databases">
        <authorList>
            <person name="Shen W."/>
            <person name="Cai J."/>
        </authorList>
    </citation>
    <scope>NUCLEOTIDE SEQUENCE</scope>
    <source>
        <strain evidence="14">B245-2</strain>
    </source>
</reference>
<evidence type="ECO:0000256" key="7">
    <source>
        <dbReference type="ARBA" id="ARBA00022759"/>
    </source>
</evidence>
<reference evidence="16" key="2">
    <citation type="journal article" date="2018" name="BMC Genomics">
        <title>Whole genome sequencing and function prediction of 133 gut anaerobes isolated from chicken caecum in pure cultures.</title>
        <authorList>
            <person name="Medvecky M."/>
            <person name="Cejkova D."/>
            <person name="Polansky O."/>
            <person name="Karasova D."/>
            <person name="Kubasova T."/>
            <person name="Cizek A."/>
            <person name="Rychlik I."/>
        </authorList>
    </citation>
    <scope>NUCLEOTIDE SEQUENCE</scope>
    <source>
        <strain evidence="16">An144</strain>
    </source>
</reference>
<gene>
    <name evidence="11 14" type="primary">rnmV</name>
    <name evidence="16" type="ORF">B5E88_05305</name>
    <name evidence="14" type="ORF">P7H47_03110</name>
    <name evidence="15" type="ORF">U1294_04500</name>
</gene>
<evidence type="ECO:0000256" key="3">
    <source>
        <dbReference type="ARBA" id="ARBA00022552"/>
    </source>
</evidence>
<evidence type="ECO:0000256" key="11">
    <source>
        <dbReference type="HAMAP-Rule" id="MF_01469"/>
    </source>
</evidence>
<feature type="domain" description="Toprim" evidence="13">
    <location>
        <begin position="8"/>
        <end position="91"/>
    </location>
</feature>
<evidence type="ECO:0000256" key="4">
    <source>
        <dbReference type="ARBA" id="ARBA00022722"/>
    </source>
</evidence>
<proteinExistence type="inferred from homology"/>
<reference evidence="17" key="1">
    <citation type="submission" date="2017-04" db="EMBL/GenBank/DDBJ databases">
        <title>Function of individual gut microbiota members based on whole genome sequencing of pure cultures obtained from chicken caecum.</title>
        <authorList>
            <person name="Medvecky M."/>
            <person name="Cejkova D."/>
            <person name="Polansky O."/>
            <person name="Karasova D."/>
            <person name="Kubasova T."/>
            <person name="Cizek A."/>
            <person name="Rychlik I."/>
        </authorList>
    </citation>
    <scope>NUCLEOTIDE SEQUENCE [LARGE SCALE GENOMIC DNA]</scope>
    <source>
        <strain evidence="17">An144</strain>
    </source>
</reference>
<dbReference type="Pfam" id="PF01751">
    <property type="entry name" value="Toprim"/>
    <property type="match status" value="1"/>
</dbReference>
<dbReference type="GO" id="GO:0005737">
    <property type="term" value="C:cytoplasm"/>
    <property type="evidence" value="ECO:0007669"/>
    <property type="project" value="UniProtKB-SubCell"/>
</dbReference>
<dbReference type="PROSITE" id="PS50880">
    <property type="entry name" value="TOPRIM"/>
    <property type="match status" value="1"/>
</dbReference>
<evidence type="ECO:0000313" key="14">
    <source>
        <dbReference type="EMBL" id="MDT2796264.1"/>
    </source>
</evidence>
<evidence type="ECO:0000256" key="8">
    <source>
        <dbReference type="ARBA" id="ARBA00022801"/>
    </source>
</evidence>
<dbReference type="GO" id="GO:0046872">
    <property type="term" value="F:metal ion binding"/>
    <property type="evidence" value="ECO:0007669"/>
    <property type="project" value="UniProtKB-KW"/>
</dbReference>
<keyword evidence="6 11" id="KW-0699">rRNA-binding</keyword>
<keyword evidence="2 11" id="KW-0690">Ribosome biogenesis</keyword>
<comment type="subcellular location">
    <subcellularLocation>
        <location evidence="11">Cytoplasm</location>
    </subcellularLocation>
</comment>
<dbReference type="GO" id="GO:0043822">
    <property type="term" value="F:ribonuclease M5 activity"/>
    <property type="evidence" value="ECO:0007669"/>
    <property type="project" value="UniProtKB-UniRule"/>
</dbReference>
<comment type="caution">
    <text evidence="16">The sequence shown here is derived from an EMBL/GenBank/DDBJ whole genome shotgun (WGS) entry which is preliminary data.</text>
</comment>
<dbReference type="HAMAP" id="MF_01469">
    <property type="entry name" value="RNase_M5"/>
    <property type="match status" value="1"/>
</dbReference>
<dbReference type="CDD" id="cd01027">
    <property type="entry name" value="TOPRIM_RNase_M5_like"/>
    <property type="match status" value="1"/>
</dbReference>
<keyword evidence="10 11" id="KW-0694">RNA-binding</keyword>
<dbReference type="EMBL" id="JARQBI010000005">
    <property type="protein sequence ID" value="MDT2796264.1"/>
    <property type="molecule type" value="Genomic_DNA"/>
</dbReference>
<evidence type="ECO:0000259" key="13">
    <source>
        <dbReference type="PROSITE" id="PS50880"/>
    </source>
</evidence>
<keyword evidence="9" id="KW-0460">Magnesium</keyword>
<dbReference type="RefSeq" id="WP_016251519.1">
    <property type="nucleotide sequence ID" value="NZ_AP035890.1"/>
</dbReference>
<dbReference type="InterPro" id="IPR025156">
    <property type="entry name" value="RNase_M5_C"/>
</dbReference>
<accession>A0A0H2PWD5</accession>
<protein>
    <recommendedName>
        <fullName evidence="11 12">Ribonuclease M5</fullName>
        <ecNumber evidence="11 12">3.1.26.8</ecNumber>
    </recommendedName>
    <alternativeName>
        <fullName evidence="11">RNase M5</fullName>
    </alternativeName>
    <alternativeName>
        <fullName evidence="11">Ribosomal RNA terminal maturase M5</fullName>
    </alternativeName>
</protein>
<dbReference type="Proteomes" id="UP000196074">
    <property type="component" value="Unassembled WGS sequence"/>
</dbReference>
<dbReference type="Gene3D" id="3.40.1360.10">
    <property type="match status" value="1"/>
</dbReference>
<dbReference type="GO" id="GO:0019843">
    <property type="term" value="F:rRNA binding"/>
    <property type="evidence" value="ECO:0007669"/>
    <property type="project" value="UniProtKB-KW"/>
</dbReference>